<dbReference type="InterPro" id="IPR006016">
    <property type="entry name" value="UspA"/>
</dbReference>
<dbReference type="KEGG" id="mets:DK389_23235"/>
<evidence type="ECO:0000259" key="1">
    <source>
        <dbReference type="Pfam" id="PF00582"/>
    </source>
</evidence>
<proteinExistence type="predicted"/>
<reference evidence="3" key="1">
    <citation type="submission" date="2018-05" db="EMBL/GenBank/DDBJ databases">
        <title>Complete Genome Sequence of Methylobacterium sp. 17SD2-17.</title>
        <authorList>
            <person name="Srinivasan S."/>
        </authorList>
    </citation>
    <scope>NUCLEOTIDE SEQUENCE [LARGE SCALE GENOMIC DNA]</scope>
    <source>
        <strain evidence="3">17SD2-17</strain>
    </source>
</reference>
<dbReference type="EMBL" id="CP029550">
    <property type="protein sequence ID" value="AWN44743.1"/>
    <property type="molecule type" value="Genomic_DNA"/>
</dbReference>
<gene>
    <name evidence="2" type="ORF">DK389_23235</name>
</gene>
<organism evidence="2 3">
    <name type="scientific">Methylobacterium durans</name>
    <dbReference type="NCBI Taxonomy" id="2202825"/>
    <lineage>
        <taxon>Bacteria</taxon>
        <taxon>Pseudomonadati</taxon>
        <taxon>Pseudomonadota</taxon>
        <taxon>Alphaproteobacteria</taxon>
        <taxon>Hyphomicrobiales</taxon>
        <taxon>Methylobacteriaceae</taxon>
        <taxon>Methylobacterium</taxon>
    </lineage>
</organism>
<dbReference type="AlphaFoldDB" id="A0A2U8WF45"/>
<dbReference type="Pfam" id="PF00582">
    <property type="entry name" value="Usp"/>
    <property type="match status" value="1"/>
</dbReference>
<keyword evidence="3" id="KW-1185">Reference proteome</keyword>
<dbReference type="OrthoDB" id="5564966at2"/>
<dbReference type="SUPFAM" id="SSF52402">
    <property type="entry name" value="Adenine nucleotide alpha hydrolases-like"/>
    <property type="match status" value="1"/>
</dbReference>
<dbReference type="Proteomes" id="UP000245926">
    <property type="component" value="Chromosome"/>
</dbReference>
<accession>A0A2U8WF45</accession>
<name>A0A2U8WF45_9HYPH</name>
<sequence length="121" mass="13380">MYQHILVPTDGTPLSASAVKEAVSLAKTVGAKVTVLTVIHRLPTLGLGPSYPYADEFSRHAHADAERTLTEAEQEARCLIPGFDGAVFSREWKDALWARFSTGAPRRQRQSVERYSIVKRA</sequence>
<evidence type="ECO:0000313" key="3">
    <source>
        <dbReference type="Proteomes" id="UP000245926"/>
    </source>
</evidence>
<feature type="domain" description="UspA" evidence="1">
    <location>
        <begin position="1"/>
        <end position="70"/>
    </location>
</feature>
<protein>
    <recommendedName>
        <fullName evidence="1">UspA domain-containing protein</fullName>
    </recommendedName>
</protein>
<dbReference type="InterPro" id="IPR014729">
    <property type="entry name" value="Rossmann-like_a/b/a_fold"/>
</dbReference>
<dbReference type="Gene3D" id="3.40.50.620">
    <property type="entry name" value="HUPs"/>
    <property type="match status" value="1"/>
</dbReference>
<evidence type="ECO:0000313" key="2">
    <source>
        <dbReference type="EMBL" id="AWN44743.1"/>
    </source>
</evidence>
<dbReference type="CDD" id="cd00293">
    <property type="entry name" value="USP-like"/>
    <property type="match status" value="1"/>
</dbReference>
<dbReference type="RefSeq" id="WP_109896754.1">
    <property type="nucleotide sequence ID" value="NZ_CP029550.1"/>
</dbReference>